<evidence type="ECO:0000256" key="2">
    <source>
        <dbReference type="SAM" id="Phobius"/>
    </source>
</evidence>
<feature type="transmembrane region" description="Helical" evidence="2">
    <location>
        <begin position="9"/>
        <end position="27"/>
    </location>
</feature>
<sequence>MRSFSIRKSLILVSILAIPGFLFFYLLPHFAKNRYKSLPIFGEKIVAKTYHTKRGKKIPDTIYHTVPEFSLVNQINETVNWTSLKGKIVVINLFYKDSPLKDVNENVKKIAEGYERNPLIRFLSISVDPKDNPSNIKPLANNLKAKSGKWDILSGDSSIVYPLIREGLMLDMIYHEEAGKSKFIYGNQIVLLDNQHRIRGYYEATNADALAKLDDEIKVLVAEDLRNLKDGR</sequence>
<comment type="caution">
    <text evidence="3">The sequence shown here is derived from an EMBL/GenBank/DDBJ whole genome shotgun (WGS) entry which is preliminary data.</text>
</comment>
<organism evidence="3 4">
    <name type="scientific">Pedobacter jejuensis</name>
    <dbReference type="NCBI Taxonomy" id="1268550"/>
    <lineage>
        <taxon>Bacteria</taxon>
        <taxon>Pseudomonadati</taxon>
        <taxon>Bacteroidota</taxon>
        <taxon>Sphingobacteriia</taxon>
        <taxon>Sphingobacteriales</taxon>
        <taxon>Sphingobacteriaceae</taxon>
        <taxon>Pedobacter</taxon>
    </lineage>
</organism>
<dbReference type="SUPFAM" id="SSF52833">
    <property type="entry name" value="Thioredoxin-like"/>
    <property type="match status" value="1"/>
</dbReference>
<dbReference type="InterPro" id="IPR003782">
    <property type="entry name" value="SCO1/SenC"/>
</dbReference>
<dbReference type="AlphaFoldDB" id="A0A3N0BZX7"/>
<evidence type="ECO:0000313" key="4">
    <source>
        <dbReference type="Proteomes" id="UP000274046"/>
    </source>
</evidence>
<accession>A0A3N0BZX7</accession>
<dbReference type="RefSeq" id="WP_123204789.1">
    <property type="nucleotide sequence ID" value="NZ_RBEE01000008.1"/>
</dbReference>
<evidence type="ECO:0000313" key="3">
    <source>
        <dbReference type="EMBL" id="RNL55059.1"/>
    </source>
</evidence>
<proteinExistence type="inferred from homology"/>
<gene>
    <name evidence="3" type="ORF">D7004_05070</name>
</gene>
<dbReference type="Gene3D" id="3.40.30.10">
    <property type="entry name" value="Glutaredoxin"/>
    <property type="match status" value="1"/>
</dbReference>
<dbReference type="OrthoDB" id="9811998at2"/>
<dbReference type="EMBL" id="RBEE01000008">
    <property type="protein sequence ID" value="RNL55059.1"/>
    <property type="molecule type" value="Genomic_DNA"/>
</dbReference>
<dbReference type="Proteomes" id="UP000274046">
    <property type="component" value="Unassembled WGS sequence"/>
</dbReference>
<evidence type="ECO:0000256" key="1">
    <source>
        <dbReference type="ARBA" id="ARBA00010996"/>
    </source>
</evidence>
<dbReference type="InterPro" id="IPR036249">
    <property type="entry name" value="Thioredoxin-like_sf"/>
</dbReference>
<reference evidence="3 4" key="1">
    <citation type="submission" date="2018-10" db="EMBL/GenBank/DDBJ databases">
        <title>Genome sequencing of Pedobacter jejuensis TNB23.</title>
        <authorList>
            <person name="Cho Y.-J."/>
            <person name="Cho A."/>
            <person name="Kim O.-S."/>
        </authorList>
    </citation>
    <scope>NUCLEOTIDE SEQUENCE [LARGE SCALE GENOMIC DNA]</scope>
    <source>
        <strain evidence="3 4">TNB23</strain>
    </source>
</reference>
<comment type="similarity">
    <text evidence="1">Belongs to the SCO1/2 family.</text>
</comment>
<keyword evidence="2" id="KW-1133">Transmembrane helix</keyword>
<dbReference type="Pfam" id="PF02630">
    <property type="entry name" value="SCO1-SenC"/>
    <property type="match status" value="1"/>
</dbReference>
<keyword evidence="4" id="KW-1185">Reference proteome</keyword>
<keyword evidence="2" id="KW-0472">Membrane</keyword>
<name>A0A3N0BZX7_9SPHI</name>
<keyword evidence="2" id="KW-0812">Transmembrane</keyword>
<protein>
    <submittedName>
        <fullName evidence="3">SCO family protein</fullName>
    </submittedName>
</protein>